<feature type="region of interest" description="Disordered" evidence="1">
    <location>
        <begin position="445"/>
        <end position="502"/>
    </location>
</feature>
<feature type="compositionally biased region" description="Basic and acidic residues" evidence="1">
    <location>
        <begin position="479"/>
        <end position="493"/>
    </location>
</feature>
<comment type="caution">
    <text evidence="2">The sequence shown here is derived from an EMBL/GenBank/DDBJ whole genome shotgun (WGS) entry which is preliminary data.</text>
</comment>
<feature type="compositionally biased region" description="Polar residues" evidence="1">
    <location>
        <begin position="275"/>
        <end position="285"/>
    </location>
</feature>
<feature type="compositionally biased region" description="Basic and acidic residues" evidence="1">
    <location>
        <begin position="136"/>
        <end position="148"/>
    </location>
</feature>
<feature type="region of interest" description="Disordered" evidence="1">
    <location>
        <begin position="196"/>
        <end position="221"/>
    </location>
</feature>
<feature type="region of interest" description="Disordered" evidence="1">
    <location>
        <begin position="261"/>
        <end position="285"/>
    </location>
</feature>
<feature type="region of interest" description="Disordered" evidence="1">
    <location>
        <begin position="307"/>
        <end position="341"/>
    </location>
</feature>
<feature type="compositionally biased region" description="Basic residues" evidence="1">
    <location>
        <begin position="464"/>
        <end position="478"/>
    </location>
</feature>
<feature type="region of interest" description="Disordered" evidence="1">
    <location>
        <begin position="136"/>
        <end position="178"/>
    </location>
</feature>
<evidence type="ECO:0000256" key="1">
    <source>
        <dbReference type="SAM" id="MobiDB-lite"/>
    </source>
</evidence>
<evidence type="ECO:0000313" key="3">
    <source>
        <dbReference type="Proteomes" id="UP001218218"/>
    </source>
</evidence>
<dbReference type="EMBL" id="JARIHO010000005">
    <property type="protein sequence ID" value="KAJ7360909.1"/>
    <property type="molecule type" value="Genomic_DNA"/>
</dbReference>
<name>A0AAD7F232_9AGAR</name>
<sequence length="549" mass="60154">MPPKTTYNENISGSFSLGHIKLFRAYSAQLNGNTNRSLDIPVHYDDWYVGPIPGLKKNKLPAQDTPTDSKGFLLRFTINQLELSNKQADINNHASEALFESGIRAVQCGCGCGHHLKHFQNHRAIDTYYGTSMDDTCSHGKDTSERSTLRQRSRSVDTANVPGTKHGRSASAEERSVCPRHDTDEYAVCERSCSRTMAHDSTRPHSPYRRPSSHSMERVAARSQERLDRELREFYIWCVAENDKARFECDLADAKAKSLSQTAPKTASKPAANQHAPQASSSQQKPIIVEEDVEMPAAPAIVMPAEGTAGKGKVKGPSIGTGPTSSAVASTSAISSTSNGVNSTPNIEDLLIDMYMDPVNIALPEDNFGDFDELDFEGEVGRNLGLPGWPPPQSPSVEAKRKAKCKAVKPLKREPVMLSPNTPVRNASAPVRCVPVKLPLFADNSDDGHRSVHIKQNAPSPVKAPKRGSPRKAPKNKKTMLESDNNDRLERRGSLGGRRHPTVLPVCGAIPLDGGRGRTHAPFRVCRHVKDRHINIVPVGDLHHILVHF</sequence>
<protein>
    <submittedName>
        <fullName evidence="2">Uncharacterized protein</fullName>
    </submittedName>
</protein>
<reference evidence="2" key="1">
    <citation type="submission" date="2023-03" db="EMBL/GenBank/DDBJ databases">
        <title>Massive genome expansion in bonnet fungi (Mycena s.s.) driven by repeated elements and novel gene families across ecological guilds.</title>
        <authorList>
            <consortium name="Lawrence Berkeley National Laboratory"/>
            <person name="Harder C.B."/>
            <person name="Miyauchi S."/>
            <person name="Viragh M."/>
            <person name="Kuo A."/>
            <person name="Thoen E."/>
            <person name="Andreopoulos B."/>
            <person name="Lu D."/>
            <person name="Skrede I."/>
            <person name="Drula E."/>
            <person name="Henrissat B."/>
            <person name="Morin E."/>
            <person name="Kohler A."/>
            <person name="Barry K."/>
            <person name="LaButti K."/>
            <person name="Morin E."/>
            <person name="Salamov A."/>
            <person name="Lipzen A."/>
            <person name="Mereny Z."/>
            <person name="Hegedus B."/>
            <person name="Baldrian P."/>
            <person name="Stursova M."/>
            <person name="Weitz H."/>
            <person name="Taylor A."/>
            <person name="Grigoriev I.V."/>
            <person name="Nagy L.G."/>
            <person name="Martin F."/>
            <person name="Kauserud H."/>
        </authorList>
    </citation>
    <scope>NUCLEOTIDE SEQUENCE</scope>
    <source>
        <strain evidence="2">CBHHK002</strain>
    </source>
</reference>
<keyword evidence="3" id="KW-1185">Reference proteome</keyword>
<accession>A0AAD7F232</accession>
<proteinExistence type="predicted"/>
<dbReference type="AlphaFoldDB" id="A0AAD7F232"/>
<feature type="compositionally biased region" description="Low complexity" evidence="1">
    <location>
        <begin position="324"/>
        <end position="338"/>
    </location>
</feature>
<organism evidence="2 3">
    <name type="scientific">Mycena albidolilacea</name>
    <dbReference type="NCBI Taxonomy" id="1033008"/>
    <lineage>
        <taxon>Eukaryota</taxon>
        <taxon>Fungi</taxon>
        <taxon>Dikarya</taxon>
        <taxon>Basidiomycota</taxon>
        <taxon>Agaricomycotina</taxon>
        <taxon>Agaricomycetes</taxon>
        <taxon>Agaricomycetidae</taxon>
        <taxon>Agaricales</taxon>
        <taxon>Marasmiineae</taxon>
        <taxon>Mycenaceae</taxon>
        <taxon>Mycena</taxon>
    </lineage>
</organism>
<dbReference type="Proteomes" id="UP001218218">
    <property type="component" value="Unassembled WGS sequence"/>
</dbReference>
<evidence type="ECO:0000313" key="2">
    <source>
        <dbReference type="EMBL" id="KAJ7360909.1"/>
    </source>
</evidence>
<gene>
    <name evidence="2" type="ORF">DFH08DRAFT_951546</name>
</gene>